<dbReference type="EMBL" id="FPAO01000006">
    <property type="protein sequence ID" value="SFT65832.1"/>
    <property type="molecule type" value="Genomic_DNA"/>
</dbReference>
<evidence type="ECO:0000313" key="2">
    <source>
        <dbReference type="Proteomes" id="UP000323733"/>
    </source>
</evidence>
<dbReference type="RefSeq" id="WP_048166559.1">
    <property type="nucleotide sequence ID" value="NZ_CP009502.1"/>
</dbReference>
<dbReference type="Proteomes" id="UP000323733">
    <property type="component" value="Unassembled WGS sequence"/>
</dbReference>
<accession>A0A1I6ZT60</accession>
<organism evidence="1 2">
    <name type="scientific">Methanosarcina thermophila</name>
    <dbReference type="NCBI Taxonomy" id="2210"/>
    <lineage>
        <taxon>Archaea</taxon>
        <taxon>Methanobacteriati</taxon>
        <taxon>Methanobacteriota</taxon>
        <taxon>Stenosarchaea group</taxon>
        <taxon>Methanomicrobia</taxon>
        <taxon>Methanosarcinales</taxon>
        <taxon>Methanosarcinaceae</taxon>
        <taxon>Methanosarcina</taxon>
    </lineage>
</organism>
<gene>
    <name evidence="1" type="ORF">SAMN02910340_01643</name>
</gene>
<protein>
    <submittedName>
        <fullName evidence="1">Uncharacterized protein</fullName>
    </submittedName>
</protein>
<sequence>MKTKDSLYLSLLTSAVVLVCVLILGSSAALASNGQNTSENYSSNNSEFPYPRGTVAPYGMMGWETGTQFLTEGATLVHLGWRTSITPQQFVNNINRGKQLGISKYLVATSGPQMESESFWRNVRDMGITDNDFYGVYLPDEEDDPSTLINMRTAMKKYFPNAVAGDYLGDMQTGPDDREFIPGLDVCYFTTYTKFHPERPHAWVYGNLIANAPDWKNAGKTVYVTTEAFGQATEVNPSDPDLDTEQKVADRHESQIVMGILGGAQGVFSYAYKYAAGTPNYEGWADFKPKYEQIWPWIMNGNRTLLRTNVTSGRESITSDPGGTIDAVTAYMFTDSEGKKLIASSSMLDFTEADCTPNTATIAGVPNGKYEVLWENRTVTVTDGTINDTWEPYEYHFYRLETNDTGSE</sequence>
<reference evidence="1 2" key="1">
    <citation type="submission" date="2016-10" db="EMBL/GenBank/DDBJ databases">
        <authorList>
            <person name="Varghese N."/>
            <person name="Submissions S."/>
        </authorList>
    </citation>
    <scope>NUCLEOTIDE SEQUENCE [LARGE SCALE GENOMIC DNA]</scope>
    <source>
        <strain evidence="1 2">DSM 11855</strain>
    </source>
</reference>
<name>A0A1I6ZT60_METTE</name>
<keyword evidence="2" id="KW-1185">Reference proteome</keyword>
<proteinExistence type="predicted"/>
<evidence type="ECO:0000313" key="1">
    <source>
        <dbReference type="EMBL" id="SFT65832.1"/>
    </source>
</evidence>
<dbReference type="AlphaFoldDB" id="A0A1I6ZT60"/>